<dbReference type="SMART" id="SM00448">
    <property type="entry name" value="REC"/>
    <property type="match status" value="1"/>
</dbReference>
<keyword evidence="8" id="KW-0732">Signal</keyword>
<dbReference type="EMBL" id="JAENIL010000006">
    <property type="protein sequence ID" value="MBK1876142.1"/>
    <property type="molecule type" value="Genomic_DNA"/>
</dbReference>
<dbReference type="Pfam" id="PF02518">
    <property type="entry name" value="HATPase_c"/>
    <property type="match status" value="1"/>
</dbReference>
<dbReference type="EC" id="2.7.13.3" evidence="2"/>
<reference evidence="11" key="1">
    <citation type="submission" date="2021-01" db="EMBL/GenBank/DDBJ databases">
        <title>Modified the classification status of verrucomicrobia.</title>
        <authorList>
            <person name="Feng X."/>
        </authorList>
    </citation>
    <scope>NUCLEOTIDE SEQUENCE</scope>
    <source>
        <strain evidence="11">KCTC 13126</strain>
    </source>
</reference>
<dbReference type="SUPFAM" id="SSF63829">
    <property type="entry name" value="Calcium-dependent phosphotriesterase"/>
    <property type="match status" value="3"/>
</dbReference>
<dbReference type="AlphaFoldDB" id="A0A934VNE8"/>
<feature type="signal peptide" evidence="8">
    <location>
        <begin position="1"/>
        <end position="19"/>
    </location>
</feature>
<keyword evidence="12" id="KW-1185">Reference proteome</keyword>
<dbReference type="PROSITE" id="PS50109">
    <property type="entry name" value="HIS_KIN"/>
    <property type="match status" value="1"/>
</dbReference>
<dbReference type="CDD" id="cd00146">
    <property type="entry name" value="PKD"/>
    <property type="match status" value="1"/>
</dbReference>
<dbReference type="PANTHER" id="PTHR43547:SF2">
    <property type="entry name" value="HYBRID SIGNAL TRANSDUCTION HISTIDINE KINASE C"/>
    <property type="match status" value="1"/>
</dbReference>
<dbReference type="Pfam" id="PF00512">
    <property type="entry name" value="HisKA"/>
    <property type="match status" value="1"/>
</dbReference>
<feature type="domain" description="Response regulatory" evidence="10">
    <location>
        <begin position="1128"/>
        <end position="1243"/>
    </location>
</feature>
<dbReference type="InterPro" id="IPR036097">
    <property type="entry name" value="HisK_dim/P_sf"/>
</dbReference>
<evidence type="ECO:0000313" key="11">
    <source>
        <dbReference type="EMBL" id="MBK1876142.1"/>
    </source>
</evidence>
<dbReference type="PANTHER" id="PTHR43547">
    <property type="entry name" value="TWO-COMPONENT HISTIDINE KINASE"/>
    <property type="match status" value="1"/>
</dbReference>
<comment type="catalytic activity">
    <reaction evidence="1">
        <text>ATP + protein L-histidine = ADP + protein N-phospho-L-histidine.</text>
        <dbReference type="EC" id="2.7.13.3"/>
    </reaction>
</comment>
<dbReference type="Gene3D" id="3.40.50.2300">
    <property type="match status" value="1"/>
</dbReference>
<dbReference type="Gene3D" id="3.30.565.10">
    <property type="entry name" value="Histidine kinase-like ATPase, C-terminal domain"/>
    <property type="match status" value="1"/>
</dbReference>
<dbReference type="InterPro" id="IPR011006">
    <property type="entry name" value="CheY-like_superfamily"/>
</dbReference>
<organism evidence="11 12">
    <name type="scientific">Pelagicoccus mobilis</name>
    <dbReference type="NCBI Taxonomy" id="415221"/>
    <lineage>
        <taxon>Bacteria</taxon>
        <taxon>Pseudomonadati</taxon>
        <taxon>Verrucomicrobiota</taxon>
        <taxon>Opitutia</taxon>
        <taxon>Puniceicoccales</taxon>
        <taxon>Pelagicoccaceae</taxon>
        <taxon>Pelagicoccus</taxon>
    </lineage>
</organism>
<dbReference type="InterPro" id="IPR003661">
    <property type="entry name" value="HisK_dim/P_dom"/>
</dbReference>
<keyword evidence="7" id="KW-1133">Transmembrane helix</keyword>
<dbReference type="InterPro" id="IPR001789">
    <property type="entry name" value="Sig_transdc_resp-reg_receiver"/>
</dbReference>
<dbReference type="SUPFAM" id="SSF47384">
    <property type="entry name" value="Homodimeric domain of signal transducing histidine kinase"/>
    <property type="match status" value="1"/>
</dbReference>
<dbReference type="InterPro" id="IPR015943">
    <property type="entry name" value="WD40/YVTN_repeat-like_dom_sf"/>
</dbReference>
<dbReference type="GO" id="GO:0000155">
    <property type="term" value="F:phosphorelay sensor kinase activity"/>
    <property type="evidence" value="ECO:0007669"/>
    <property type="project" value="InterPro"/>
</dbReference>
<keyword evidence="7" id="KW-0472">Membrane</keyword>
<dbReference type="Pfam" id="PF07495">
    <property type="entry name" value="Y_Y_Y"/>
    <property type="match status" value="1"/>
</dbReference>
<dbReference type="CDD" id="cd17546">
    <property type="entry name" value="REC_hyHK_CKI1_RcsC-like"/>
    <property type="match status" value="1"/>
</dbReference>
<feature type="chain" id="PRO_5037504367" description="histidine kinase" evidence="8">
    <location>
        <begin position="20"/>
        <end position="1244"/>
    </location>
</feature>
<dbReference type="Gene3D" id="2.60.40.10">
    <property type="entry name" value="Immunoglobulins"/>
    <property type="match status" value="1"/>
</dbReference>
<dbReference type="SMART" id="SM00387">
    <property type="entry name" value="HATPase_c"/>
    <property type="match status" value="1"/>
</dbReference>
<dbReference type="Pfam" id="PF00072">
    <property type="entry name" value="Response_reg"/>
    <property type="match status" value="1"/>
</dbReference>
<dbReference type="Proteomes" id="UP000617628">
    <property type="component" value="Unassembled WGS sequence"/>
</dbReference>
<gene>
    <name evidence="11" type="ORF">JIN87_04635</name>
</gene>
<feature type="modified residue" description="4-aspartylphosphate" evidence="6">
    <location>
        <position position="1178"/>
    </location>
</feature>
<evidence type="ECO:0000256" key="2">
    <source>
        <dbReference type="ARBA" id="ARBA00012438"/>
    </source>
</evidence>
<dbReference type="InterPro" id="IPR011123">
    <property type="entry name" value="Y_Y_Y"/>
</dbReference>
<protein>
    <recommendedName>
        <fullName evidence="2">histidine kinase</fullName>
        <ecNumber evidence="2">2.7.13.3</ecNumber>
    </recommendedName>
</protein>
<evidence type="ECO:0000256" key="5">
    <source>
        <dbReference type="ARBA" id="ARBA00022777"/>
    </source>
</evidence>
<dbReference type="RefSeq" id="WP_200354359.1">
    <property type="nucleotide sequence ID" value="NZ_JAENIL010000006.1"/>
</dbReference>
<accession>A0A934VNE8</accession>
<dbReference type="InterPro" id="IPR036890">
    <property type="entry name" value="HATPase_C_sf"/>
</dbReference>
<dbReference type="Pfam" id="PF07494">
    <property type="entry name" value="Reg_prop"/>
    <property type="match status" value="2"/>
</dbReference>
<keyword evidence="7" id="KW-0812">Transmembrane</keyword>
<keyword evidence="3 6" id="KW-0597">Phosphoprotein</keyword>
<dbReference type="PROSITE" id="PS50110">
    <property type="entry name" value="RESPONSE_REGULATORY"/>
    <property type="match status" value="1"/>
</dbReference>
<dbReference type="InterPro" id="IPR013783">
    <property type="entry name" value="Ig-like_fold"/>
</dbReference>
<evidence type="ECO:0000256" key="7">
    <source>
        <dbReference type="SAM" id="Phobius"/>
    </source>
</evidence>
<comment type="caution">
    <text evidence="11">The sequence shown here is derived from an EMBL/GenBank/DDBJ whole genome shotgun (WGS) entry which is preliminary data.</text>
</comment>
<sequence>MRCLLRLTVLSGLVPLSFASPLQIHHLENEQQMDHVSSMWRDHLGYLWIGSERMGLMRYDGTDIVRYGHSQNDDSSLLSDFVTDVFEDSRNRLWVATRRGLDRYDRGKDSFRPYLEGEQSVVVEVNEDSKGRLWVLRTNSILLYDEESDRFESHYIGPQGEKGHSFTSFVEDSEGMLWIAEAGTALWRFDTESLNGERFEVLSEADGTRKKLYRDLDGVVWVAARDAGLFSFNPESLEVKRFGMDPSGLGTSGSNVRDVVEYPAGQLVIAVDQGGLNLLDKETGTFTYQRLQDRTGYGLSNDGLVSLYLDEEGILWIGTSHAGIDFHNPLMARFSTIIAGDRVDQLRATVVGCVFEDAIGRIWMADGDGLTWLDPDTKRLNPLPRTWEEGGLLGSDIVRQVDQSSDGRIWVATWDGGIDVLIEEEGQFRLDTELSERMAEFEEFSIWDIEVDRADRVWIAAAKGEVFLYDTNGNFLKRFDESIKEGGVVDSPAVTELENGDVLLTTEHALYRFDEVTFSFEEIFRVHRPTVVAWEEERDMYCLGTVDQGVFLLNRQGDELARIGHEDGLSNLFVQGLECDLEGALWIATNDGLFHYQMGEQTIERYDENEGLQGNIYFTDSSCKTRDGRLYFGGANGVSSFDPKSIRPNPYLPYVSIDRITLFGEEISTEHEADSENGHSGTPDELRLKWDQNFLRFDYSAVNMTYPKSNRFAYILEGFDQDWTYGDASLRWANYTNVDPGLYTFRVKAANSDGIWNEEGASIRIVITPPFWQRSWFYFLVTLLVVASVYLYIVFRERRLKLENARLEKGVKERTKVINKQKTWLAEKNGLLEDQKEELETQKGQLLLHQNHLEEMIARRTEDLLLAKDKAESADRLKSQFLANLSHEVRTPLNAITGFSHLLHDDLDAKSREEYIEYIEASSDSLLQLIEGIIDYSMLASGEMELRTCRFGMNGFLEKLFKEHLSKFQKKGLKLDVDNKLEEFDLYFEYDDVRLKQILENLLSNALKFTESGSVRLRVELKGNALVLSVRDTGSGIAEDELDTVFEKFVKLAKDELAARRGVGLGLAIAKSLTELMGGDLSVTSEYGKGSTFSLTLPCGEGVVWSSEGKPFTGISRERVKDKESSARVLLVEDEEANYRFLEIALEGVGLEVRWARGGEQALEILKNDDRFDFVLLDLRMPGMDGYSVLAWIRENVPHLRVVAQTAFATKSDQSRIKEAGFDGYLPKPIGLDRLQALVDEFRT</sequence>
<dbReference type="SUPFAM" id="SSF55874">
    <property type="entry name" value="ATPase domain of HSP90 chaperone/DNA topoisomerase II/histidine kinase"/>
    <property type="match status" value="1"/>
</dbReference>
<evidence type="ECO:0000256" key="6">
    <source>
        <dbReference type="PROSITE-ProRule" id="PRU00169"/>
    </source>
</evidence>
<dbReference type="InterPro" id="IPR005467">
    <property type="entry name" value="His_kinase_dom"/>
</dbReference>
<dbReference type="CDD" id="cd16922">
    <property type="entry name" value="HATPase_EvgS-ArcB-TorS-like"/>
    <property type="match status" value="1"/>
</dbReference>
<proteinExistence type="predicted"/>
<dbReference type="InterPro" id="IPR003594">
    <property type="entry name" value="HATPase_dom"/>
</dbReference>
<evidence type="ECO:0000256" key="1">
    <source>
        <dbReference type="ARBA" id="ARBA00000085"/>
    </source>
</evidence>
<evidence type="ECO:0000256" key="8">
    <source>
        <dbReference type="SAM" id="SignalP"/>
    </source>
</evidence>
<dbReference type="FunFam" id="3.30.565.10:FF:000006">
    <property type="entry name" value="Sensor histidine kinase WalK"/>
    <property type="match status" value="1"/>
</dbReference>
<feature type="domain" description="Histidine kinase" evidence="9">
    <location>
        <begin position="884"/>
        <end position="1101"/>
    </location>
</feature>
<evidence type="ECO:0000313" key="12">
    <source>
        <dbReference type="Proteomes" id="UP000617628"/>
    </source>
</evidence>
<dbReference type="SMART" id="SM00388">
    <property type="entry name" value="HisKA"/>
    <property type="match status" value="1"/>
</dbReference>
<dbReference type="InterPro" id="IPR004358">
    <property type="entry name" value="Sig_transdc_His_kin-like_C"/>
</dbReference>
<name>A0A934VNE8_9BACT</name>
<evidence type="ECO:0000256" key="4">
    <source>
        <dbReference type="ARBA" id="ARBA00022679"/>
    </source>
</evidence>
<dbReference type="CDD" id="cd00082">
    <property type="entry name" value="HisKA"/>
    <property type="match status" value="1"/>
</dbReference>
<evidence type="ECO:0000259" key="10">
    <source>
        <dbReference type="PROSITE" id="PS50110"/>
    </source>
</evidence>
<dbReference type="PRINTS" id="PR00344">
    <property type="entry name" value="BCTRLSENSOR"/>
</dbReference>
<dbReference type="Gene3D" id="1.10.287.130">
    <property type="match status" value="1"/>
</dbReference>
<dbReference type="InterPro" id="IPR011110">
    <property type="entry name" value="Reg_prop"/>
</dbReference>
<evidence type="ECO:0000259" key="9">
    <source>
        <dbReference type="PROSITE" id="PS50109"/>
    </source>
</evidence>
<dbReference type="SUPFAM" id="SSF52172">
    <property type="entry name" value="CheY-like"/>
    <property type="match status" value="1"/>
</dbReference>
<feature type="transmembrane region" description="Helical" evidence="7">
    <location>
        <begin position="776"/>
        <end position="795"/>
    </location>
</feature>
<evidence type="ECO:0000256" key="3">
    <source>
        <dbReference type="ARBA" id="ARBA00022553"/>
    </source>
</evidence>
<dbReference type="Gene3D" id="2.130.10.10">
    <property type="entry name" value="YVTN repeat-like/Quinoprotein amine dehydrogenase"/>
    <property type="match status" value="2"/>
</dbReference>
<keyword evidence="4" id="KW-0808">Transferase</keyword>
<keyword evidence="5" id="KW-0418">Kinase</keyword>